<feature type="repeat" description="WD" evidence="1">
    <location>
        <begin position="151"/>
        <end position="182"/>
    </location>
</feature>
<organism evidence="2 3">
    <name type="scientific">Geodia barretti</name>
    <name type="common">Barrett's horny sponge</name>
    <dbReference type="NCBI Taxonomy" id="519541"/>
    <lineage>
        <taxon>Eukaryota</taxon>
        <taxon>Metazoa</taxon>
        <taxon>Porifera</taxon>
        <taxon>Demospongiae</taxon>
        <taxon>Heteroscleromorpha</taxon>
        <taxon>Tetractinellida</taxon>
        <taxon>Astrophorina</taxon>
        <taxon>Geodiidae</taxon>
        <taxon>Geodia</taxon>
    </lineage>
</organism>
<evidence type="ECO:0000256" key="1">
    <source>
        <dbReference type="PROSITE-ProRule" id="PRU00221"/>
    </source>
</evidence>
<feature type="repeat" description="WD" evidence="1">
    <location>
        <begin position="67"/>
        <end position="108"/>
    </location>
</feature>
<reference evidence="2" key="1">
    <citation type="submission" date="2023-03" db="EMBL/GenBank/DDBJ databases">
        <authorList>
            <person name="Steffen K."/>
            <person name="Cardenas P."/>
        </authorList>
    </citation>
    <scope>NUCLEOTIDE SEQUENCE</scope>
</reference>
<dbReference type="SMART" id="SM00320">
    <property type="entry name" value="WD40"/>
    <property type="match status" value="4"/>
</dbReference>
<dbReference type="InterPro" id="IPR029063">
    <property type="entry name" value="SAM-dependent_MTases_sf"/>
</dbReference>
<evidence type="ECO:0000313" key="3">
    <source>
        <dbReference type="Proteomes" id="UP001174909"/>
    </source>
</evidence>
<dbReference type="SUPFAM" id="SSF50978">
    <property type="entry name" value="WD40 repeat-like"/>
    <property type="match status" value="1"/>
</dbReference>
<sequence>MMREDGFKVNLYDPYFYPDVSVLDRQYDFVTCSETVEHLRSPMTEFKLLDSLLVPGGHLGLDLIAEFKAHPRHAQAVSFTPDGTEVVTTGMDSLAKVWSVPEFDLIRTFSGHEKSVNSAAITPDGELVLTGSTDRTAIVWDWASGEQIVRLSGHRNTLAASSFSPSGDLGVTASYDGRIGFWLRGSDRLDVVVSHPRNVTCVSFSPCGQVLATSGDRQSGEDMGRRITECSQGDRGSWSGGDRMPVHARRAATVLYL</sequence>
<evidence type="ECO:0000313" key="2">
    <source>
        <dbReference type="EMBL" id="CAI8013909.1"/>
    </source>
</evidence>
<dbReference type="InterPro" id="IPR015943">
    <property type="entry name" value="WD40/YVTN_repeat-like_dom_sf"/>
</dbReference>
<dbReference type="Pfam" id="PF00400">
    <property type="entry name" value="WD40"/>
    <property type="match status" value="3"/>
</dbReference>
<dbReference type="EMBL" id="CASHTH010001308">
    <property type="protein sequence ID" value="CAI8013909.1"/>
    <property type="molecule type" value="Genomic_DNA"/>
</dbReference>
<feature type="repeat" description="WD" evidence="1">
    <location>
        <begin position="109"/>
        <end position="150"/>
    </location>
</feature>
<dbReference type="AlphaFoldDB" id="A0AA35RML5"/>
<dbReference type="PANTHER" id="PTHR19879">
    <property type="entry name" value="TRANSCRIPTION INITIATION FACTOR TFIID"/>
    <property type="match status" value="1"/>
</dbReference>
<dbReference type="InterPro" id="IPR001680">
    <property type="entry name" value="WD40_rpt"/>
</dbReference>
<gene>
    <name evidence="2" type="ORF">GBAR_LOCUS8756</name>
</gene>
<dbReference type="PANTHER" id="PTHR19879:SF9">
    <property type="entry name" value="TRANSCRIPTION INITIATION FACTOR TFIID SUBUNIT 5"/>
    <property type="match status" value="1"/>
</dbReference>
<keyword evidence="3" id="KW-1185">Reference proteome</keyword>
<accession>A0AA35RML5</accession>
<dbReference type="Gene3D" id="2.130.10.10">
    <property type="entry name" value="YVTN repeat-like/Quinoprotein amine dehydrogenase"/>
    <property type="match status" value="1"/>
</dbReference>
<dbReference type="Pfam" id="PF13489">
    <property type="entry name" value="Methyltransf_23"/>
    <property type="match status" value="1"/>
</dbReference>
<comment type="caution">
    <text evidence="2">The sequence shown here is derived from an EMBL/GenBank/DDBJ whole genome shotgun (WGS) entry which is preliminary data.</text>
</comment>
<keyword evidence="1" id="KW-0853">WD repeat</keyword>
<dbReference type="Proteomes" id="UP001174909">
    <property type="component" value="Unassembled WGS sequence"/>
</dbReference>
<dbReference type="PROSITE" id="PS50082">
    <property type="entry name" value="WD_REPEATS_2"/>
    <property type="match status" value="3"/>
</dbReference>
<dbReference type="SUPFAM" id="SSF53335">
    <property type="entry name" value="S-adenosyl-L-methionine-dependent methyltransferases"/>
    <property type="match status" value="1"/>
</dbReference>
<protein>
    <submittedName>
        <fullName evidence="2">Uncharacterized WD repeat-containing protein all2124</fullName>
    </submittedName>
</protein>
<dbReference type="InterPro" id="IPR036322">
    <property type="entry name" value="WD40_repeat_dom_sf"/>
</dbReference>
<name>A0AA35RML5_GEOBA</name>
<proteinExistence type="predicted"/>
<dbReference type="PROSITE" id="PS50294">
    <property type="entry name" value="WD_REPEATS_REGION"/>
    <property type="match status" value="3"/>
</dbReference>